<dbReference type="GO" id="GO:0004096">
    <property type="term" value="F:catalase activity"/>
    <property type="evidence" value="ECO:0007669"/>
    <property type="project" value="UniProtKB-EC"/>
</dbReference>
<evidence type="ECO:0000313" key="13">
    <source>
        <dbReference type="Proteomes" id="UP001296104"/>
    </source>
</evidence>
<reference evidence="12" key="1">
    <citation type="submission" date="2023-11" db="EMBL/GenBank/DDBJ databases">
        <authorList>
            <person name="Alioto T."/>
            <person name="Alioto T."/>
            <person name="Gomez Garrido J."/>
        </authorList>
    </citation>
    <scope>NUCLEOTIDE SEQUENCE</scope>
</reference>
<keyword evidence="5" id="KW-0560">Oxidoreductase</keyword>
<evidence type="ECO:0000256" key="8">
    <source>
        <dbReference type="PIRSR" id="PIRSR038928-1"/>
    </source>
</evidence>
<keyword evidence="6 9" id="KW-0408">Iron</keyword>
<dbReference type="PIRSF" id="PIRSF038928">
    <property type="entry name" value="Catalase_clade1-3"/>
    <property type="match status" value="1"/>
</dbReference>
<evidence type="ECO:0000256" key="3">
    <source>
        <dbReference type="ARBA" id="ARBA00022617"/>
    </source>
</evidence>
<dbReference type="PROSITE" id="PS51402">
    <property type="entry name" value="CATALASE_3"/>
    <property type="match status" value="1"/>
</dbReference>
<evidence type="ECO:0000259" key="11">
    <source>
        <dbReference type="SMART" id="SM01060"/>
    </source>
</evidence>
<keyword evidence="2" id="KW-0575">Peroxidase</keyword>
<dbReference type="AlphaFoldDB" id="A0AAI9EFB1"/>
<dbReference type="SUPFAM" id="SSF56634">
    <property type="entry name" value="Heme-dependent catalase-like"/>
    <property type="match status" value="1"/>
</dbReference>
<dbReference type="InterPro" id="IPR020835">
    <property type="entry name" value="Catalase_sf"/>
</dbReference>
<dbReference type="Gene3D" id="2.40.180.10">
    <property type="entry name" value="Catalase core domain"/>
    <property type="match status" value="1"/>
</dbReference>
<evidence type="ECO:0000256" key="2">
    <source>
        <dbReference type="ARBA" id="ARBA00022559"/>
    </source>
</evidence>
<dbReference type="SMART" id="SM01060">
    <property type="entry name" value="Catalase"/>
    <property type="match status" value="1"/>
</dbReference>
<organism evidence="12 13">
    <name type="scientific">Lecanosticta acicola</name>
    <dbReference type="NCBI Taxonomy" id="111012"/>
    <lineage>
        <taxon>Eukaryota</taxon>
        <taxon>Fungi</taxon>
        <taxon>Dikarya</taxon>
        <taxon>Ascomycota</taxon>
        <taxon>Pezizomycotina</taxon>
        <taxon>Dothideomycetes</taxon>
        <taxon>Dothideomycetidae</taxon>
        <taxon>Mycosphaerellales</taxon>
        <taxon>Mycosphaerellaceae</taxon>
        <taxon>Lecanosticta</taxon>
    </lineage>
</organism>
<feature type="signal peptide" evidence="10">
    <location>
        <begin position="1"/>
        <end position="16"/>
    </location>
</feature>
<keyword evidence="3 9" id="KW-0349">Heme</keyword>
<proteinExistence type="inferred from homology"/>
<evidence type="ECO:0000256" key="7">
    <source>
        <dbReference type="ARBA" id="ARBA00023324"/>
    </source>
</evidence>
<feature type="chain" id="PRO_5042568914" evidence="10">
    <location>
        <begin position="17"/>
        <end position="549"/>
    </location>
</feature>
<dbReference type="PRINTS" id="PR00067">
    <property type="entry name" value="CATALASE"/>
</dbReference>
<dbReference type="InterPro" id="IPR018028">
    <property type="entry name" value="Catalase"/>
</dbReference>
<dbReference type="PROSITE" id="PS00438">
    <property type="entry name" value="CATALASE_2"/>
    <property type="match status" value="1"/>
</dbReference>
<feature type="active site" evidence="8">
    <location>
        <position position="111"/>
    </location>
</feature>
<comment type="caution">
    <text evidence="12">The sequence shown here is derived from an EMBL/GenBank/DDBJ whole genome shotgun (WGS) entry which is preliminary data.</text>
</comment>
<dbReference type="GO" id="GO:0020037">
    <property type="term" value="F:heme binding"/>
    <property type="evidence" value="ECO:0007669"/>
    <property type="project" value="InterPro"/>
</dbReference>
<evidence type="ECO:0000256" key="9">
    <source>
        <dbReference type="PIRSR" id="PIRSR038928-2"/>
    </source>
</evidence>
<feature type="domain" description="Catalase core" evidence="11">
    <location>
        <begin position="64"/>
        <end position="446"/>
    </location>
</feature>
<dbReference type="Pfam" id="PF06628">
    <property type="entry name" value="Catalase-rel"/>
    <property type="match status" value="1"/>
</dbReference>
<protein>
    <submittedName>
        <fullName evidence="12">Catalase-domain-containing, partial</fullName>
    </submittedName>
</protein>
<evidence type="ECO:0000256" key="5">
    <source>
        <dbReference type="ARBA" id="ARBA00023002"/>
    </source>
</evidence>
<dbReference type="PANTHER" id="PTHR11465">
    <property type="entry name" value="CATALASE"/>
    <property type="match status" value="1"/>
</dbReference>
<dbReference type="GO" id="GO:0046872">
    <property type="term" value="F:metal ion binding"/>
    <property type="evidence" value="ECO:0007669"/>
    <property type="project" value="UniProtKB-KW"/>
</dbReference>
<comment type="similarity">
    <text evidence="1">Belongs to the catalase family.</text>
</comment>
<evidence type="ECO:0000313" key="12">
    <source>
        <dbReference type="EMBL" id="CAK4034119.1"/>
    </source>
</evidence>
<feature type="active site" evidence="8">
    <location>
        <position position="184"/>
    </location>
</feature>
<dbReference type="GO" id="GO:0042542">
    <property type="term" value="P:response to hydrogen peroxide"/>
    <property type="evidence" value="ECO:0007669"/>
    <property type="project" value="TreeGrafter"/>
</dbReference>
<dbReference type="GO" id="GO:0005739">
    <property type="term" value="C:mitochondrion"/>
    <property type="evidence" value="ECO:0007669"/>
    <property type="project" value="TreeGrafter"/>
</dbReference>
<dbReference type="Proteomes" id="UP001296104">
    <property type="component" value="Unassembled WGS sequence"/>
</dbReference>
<keyword evidence="10" id="KW-0732">Signal</keyword>
<dbReference type="InterPro" id="IPR011614">
    <property type="entry name" value="Catalase_core"/>
</dbReference>
<dbReference type="GO" id="GO:0005777">
    <property type="term" value="C:peroxisome"/>
    <property type="evidence" value="ECO:0007669"/>
    <property type="project" value="TreeGrafter"/>
</dbReference>
<accession>A0AAI9EFB1</accession>
<sequence length="549" mass="60968">MKFTALALLLLGPVLGAASSGSTLKRVTVPPSGKTGSAYTTDLFQGTNLKQEQSSLNNSDLTYTQRNGKPYFQPLGAQRAGERGPLLLQDVHMLDTLATFNRERIPERIVHARGAGAHGVFEVTTDFAEKLSAADVFRKGTKTSVTMRFSTVGGGRGSPDEARDPRGFAIKMRTKQGILDWVFNNTPVFFIRDPVKFPRFIHTQKTDPATNARDWNTFWSWPAQFPEALLQFLRLFSDLGTPYGFRHMDGWSGHTYKLVQDDGSWVYARVYLSTDQGIKNLTDAEAKKIAGENDAWATLDLYNNIQDGNYPSWTVGIATKTQAEADAYRYDILDLTKDWPDAEYHEVGRITLTQNPDNYFAEIEQSHFSPGHTVPGWEPSNDPVLQSRLFAYGDAGRYRVGANVDDVPVNCPFASVANFDRDGHLTQHGNQGSRKNFPAEYIDPINVVERAGSVIEQDLNGTTVHWESVIDEDIDYEQPRLFYQGFSQTDKEHLYGNIAGTLVNVDNQKVLAALLEQFGKVSPALEAGVKSAYQAATSNATTTTTTTKH</sequence>
<keyword evidence="4 9" id="KW-0479">Metal-binding</keyword>
<keyword evidence="7" id="KW-0376">Hydrogen peroxide</keyword>
<dbReference type="GO" id="GO:0042744">
    <property type="term" value="P:hydrogen peroxide catabolic process"/>
    <property type="evidence" value="ECO:0007669"/>
    <property type="project" value="UniProtKB-KW"/>
</dbReference>
<dbReference type="PANTHER" id="PTHR11465:SF9">
    <property type="entry name" value="CATALASE"/>
    <property type="match status" value="1"/>
</dbReference>
<dbReference type="InterPro" id="IPR010582">
    <property type="entry name" value="Catalase_immune_responsive"/>
</dbReference>
<evidence type="ECO:0000256" key="1">
    <source>
        <dbReference type="ARBA" id="ARBA00005329"/>
    </source>
</evidence>
<dbReference type="InterPro" id="IPR024708">
    <property type="entry name" value="Catalase_AS"/>
</dbReference>
<dbReference type="EMBL" id="CAVMBE010000104">
    <property type="protein sequence ID" value="CAK4034119.1"/>
    <property type="molecule type" value="Genomic_DNA"/>
</dbReference>
<dbReference type="Pfam" id="PF00199">
    <property type="entry name" value="Catalase"/>
    <property type="match status" value="1"/>
</dbReference>
<gene>
    <name evidence="12" type="ORF">LECACI_7A009277</name>
</gene>
<name>A0AAI9EFB1_9PEZI</name>
<evidence type="ECO:0000256" key="4">
    <source>
        <dbReference type="ARBA" id="ARBA00022723"/>
    </source>
</evidence>
<feature type="binding site" description="axial binding residue" evidence="9">
    <location>
        <position position="392"/>
    </location>
    <ligand>
        <name>heme</name>
        <dbReference type="ChEBI" id="CHEBI:30413"/>
    </ligand>
    <ligandPart>
        <name>Fe</name>
        <dbReference type="ChEBI" id="CHEBI:18248"/>
    </ligandPart>
</feature>
<comment type="cofactor">
    <cofactor evidence="9">
        <name>heme</name>
        <dbReference type="ChEBI" id="CHEBI:30413"/>
    </cofactor>
</comment>
<dbReference type="InterPro" id="IPR024711">
    <property type="entry name" value="Catalase_clade1/3"/>
</dbReference>
<evidence type="ECO:0000256" key="6">
    <source>
        <dbReference type="ARBA" id="ARBA00023004"/>
    </source>
</evidence>
<keyword evidence="13" id="KW-1185">Reference proteome</keyword>
<evidence type="ECO:0000256" key="10">
    <source>
        <dbReference type="SAM" id="SignalP"/>
    </source>
</evidence>